<dbReference type="eggNOG" id="KOG0017">
    <property type="taxonomic scope" value="Eukaryota"/>
</dbReference>
<reference evidence="3 4" key="1">
    <citation type="journal article" date="2013" name="Genome Biol.">
        <title>The genome sequence of the most widely cultivated cacao type and its use to identify candidate genes regulating pod color.</title>
        <authorList>
            <person name="Motamayor J.C."/>
            <person name="Mockaitis K."/>
            <person name="Schmutz J."/>
            <person name="Haiminen N."/>
            <person name="Iii D.L."/>
            <person name="Cornejo O."/>
            <person name="Findley S.D."/>
            <person name="Zheng P."/>
            <person name="Utro F."/>
            <person name="Royaert S."/>
            <person name="Saski C."/>
            <person name="Jenkins J."/>
            <person name="Podicheti R."/>
            <person name="Zhao M."/>
            <person name="Scheffler B.E."/>
            <person name="Stack J.C."/>
            <person name="Feltus F.A."/>
            <person name="Mustiga G.M."/>
            <person name="Amores F."/>
            <person name="Phillips W."/>
            <person name="Marelli J.P."/>
            <person name="May G.D."/>
            <person name="Shapiro H."/>
            <person name="Ma J."/>
            <person name="Bustamante C.D."/>
            <person name="Schnell R.J."/>
            <person name="Main D."/>
            <person name="Gilbert D."/>
            <person name="Parida L."/>
            <person name="Kuhn D.N."/>
        </authorList>
    </citation>
    <scope>NUCLEOTIDE SEQUENCE [LARGE SCALE GENOMIC DNA]</scope>
    <source>
        <strain evidence="4">cv. Matina 1-6</strain>
    </source>
</reference>
<name>A0A061E393_THECC</name>
<proteinExistence type="predicted"/>
<sequence length="319" mass="36909">MESSSVQKTSISPNEDLRSPYFLYHTNHHGLVVINPKLTSSNYVTWSRSFMLALSIKYKKYFDQYKKDMVFRFIIGLNETFSALRSQVTIMEPFLTLDKVYNLDLQEDYQTSLLIQCNPDLTFWRVLGLLSLCYISTLTQHITKFDKKASKCVFLGYPNGTKGYKVYDIDAHKVLIFGNVVFHEHIFHFQHLQHTTDHYSFPQTIGMHDPIIDFFYFNSINSTSQAPLFAELHSSQSSSFIDIVSTSRPTHSLHNSPYHHSVVESVPSNSLTPTDYTSSLRRSTRIKHVPKYLDPYQVDLLAHVNHVIAYLMTNYLSSH</sequence>
<dbReference type="Pfam" id="PF14244">
    <property type="entry name" value="Retrotran_gag_3"/>
    <property type="match status" value="1"/>
</dbReference>
<dbReference type="InterPro" id="IPR029472">
    <property type="entry name" value="Copia-like_N"/>
</dbReference>
<dbReference type="Pfam" id="PF25597">
    <property type="entry name" value="SH3_retrovirus"/>
    <property type="match status" value="1"/>
</dbReference>
<keyword evidence="4" id="KW-1185">Reference proteome</keyword>
<evidence type="ECO:0000259" key="1">
    <source>
        <dbReference type="Pfam" id="PF14244"/>
    </source>
</evidence>
<dbReference type="Proteomes" id="UP000026915">
    <property type="component" value="Chromosome 2"/>
</dbReference>
<dbReference type="EMBL" id="CM001880">
    <property type="protein sequence ID" value="EOX99509.1"/>
    <property type="molecule type" value="Genomic_DNA"/>
</dbReference>
<dbReference type="AlphaFoldDB" id="A0A061E393"/>
<evidence type="ECO:0000313" key="3">
    <source>
        <dbReference type="EMBL" id="EOX99509.1"/>
    </source>
</evidence>
<feature type="domain" description="Retrotransposon Copia-like N-terminal" evidence="1">
    <location>
        <begin position="25"/>
        <end position="59"/>
    </location>
</feature>
<accession>A0A061E393</accession>
<organism evidence="3 4">
    <name type="scientific">Theobroma cacao</name>
    <name type="common">Cacao</name>
    <name type="synonym">Cocoa</name>
    <dbReference type="NCBI Taxonomy" id="3641"/>
    <lineage>
        <taxon>Eukaryota</taxon>
        <taxon>Viridiplantae</taxon>
        <taxon>Streptophyta</taxon>
        <taxon>Embryophyta</taxon>
        <taxon>Tracheophyta</taxon>
        <taxon>Spermatophyta</taxon>
        <taxon>Magnoliopsida</taxon>
        <taxon>eudicotyledons</taxon>
        <taxon>Gunneridae</taxon>
        <taxon>Pentapetalae</taxon>
        <taxon>rosids</taxon>
        <taxon>malvids</taxon>
        <taxon>Malvales</taxon>
        <taxon>Malvaceae</taxon>
        <taxon>Byttnerioideae</taxon>
        <taxon>Theobroma</taxon>
    </lineage>
</organism>
<dbReference type="InParanoid" id="A0A061E393"/>
<dbReference type="InterPro" id="IPR057670">
    <property type="entry name" value="SH3_retrovirus"/>
</dbReference>
<evidence type="ECO:0000259" key="2">
    <source>
        <dbReference type="Pfam" id="PF25597"/>
    </source>
</evidence>
<protein>
    <submittedName>
        <fullName evidence="3">Uncharacterized protein</fullName>
    </submittedName>
</protein>
<feature type="domain" description="Retroviral polymerase SH3-like" evidence="2">
    <location>
        <begin position="131"/>
        <end position="191"/>
    </location>
</feature>
<gene>
    <name evidence="3" type="ORF">TCM_008189</name>
</gene>
<dbReference type="Gramene" id="EOX99509">
    <property type="protein sequence ID" value="EOX99509"/>
    <property type="gene ID" value="TCM_008189"/>
</dbReference>
<dbReference type="HOGENOM" id="CLU_872670_0_0_1"/>
<evidence type="ECO:0000313" key="4">
    <source>
        <dbReference type="Proteomes" id="UP000026915"/>
    </source>
</evidence>